<reference evidence="2 3" key="1">
    <citation type="journal article" date="2019" name="Int. J. Syst. Evol. Microbiol.">
        <title>The Global Catalogue of Microorganisms (GCM) 10K type strain sequencing project: providing services to taxonomists for standard genome sequencing and annotation.</title>
        <authorList>
            <consortium name="The Broad Institute Genomics Platform"/>
            <consortium name="The Broad Institute Genome Sequencing Center for Infectious Disease"/>
            <person name="Wu L."/>
            <person name="Ma J."/>
        </authorList>
    </citation>
    <scope>NUCLEOTIDE SEQUENCE [LARGE SCALE GENOMIC DNA]</scope>
    <source>
        <strain evidence="2 3">Y73</strain>
    </source>
</reference>
<dbReference type="Proteomes" id="UP001596333">
    <property type="component" value="Unassembled WGS sequence"/>
</dbReference>
<gene>
    <name evidence="2" type="ORF">ACFQEY_15205</name>
</gene>
<evidence type="ECO:0000313" key="2">
    <source>
        <dbReference type="EMBL" id="MFC6890345.1"/>
    </source>
</evidence>
<feature type="region of interest" description="Disordered" evidence="1">
    <location>
        <begin position="1"/>
        <end position="47"/>
    </location>
</feature>
<feature type="compositionally biased region" description="Polar residues" evidence="1">
    <location>
        <begin position="36"/>
        <end position="47"/>
    </location>
</feature>
<name>A0ABD5ULF4_9EURY</name>
<comment type="caution">
    <text evidence="2">The sequence shown here is derived from an EMBL/GenBank/DDBJ whole genome shotgun (WGS) entry which is preliminary data.</text>
</comment>
<organism evidence="2 3">
    <name type="scientific">Halorubrum trueperi</name>
    <dbReference type="NCBI Taxonomy" id="2004704"/>
    <lineage>
        <taxon>Archaea</taxon>
        <taxon>Methanobacteriati</taxon>
        <taxon>Methanobacteriota</taxon>
        <taxon>Stenosarchaea group</taxon>
        <taxon>Halobacteria</taxon>
        <taxon>Halobacteriales</taxon>
        <taxon>Haloferacaceae</taxon>
        <taxon>Halorubrum</taxon>
    </lineage>
</organism>
<dbReference type="RefSeq" id="WP_379770166.1">
    <property type="nucleotide sequence ID" value="NZ_JBHSXI010000023.1"/>
</dbReference>
<sequence>MSHDTNDETGVAGFDGSDIPAPTTDSGTFVLDHEISATTDATSEAAR</sequence>
<evidence type="ECO:0000313" key="3">
    <source>
        <dbReference type="Proteomes" id="UP001596333"/>
    </source>
</evidence>
<keyword evidence="3" id="KW-1185">Reference proteome</keyword>
<protein>
    <submittedName>
        <fullName evidence="2">Uncharacterized protein</fullName>
    </submittedName>
</protein>
<dbReference type="AlphaFoldDB" id="A0ABD5ULF4"/>
<evidence type="ECO:0000256" key="1">
    <source>
        <dbReference type="SAM" id="MobiDB-lite"/>
    </source>
</evidence>
<proteinExistence type="predicted"/>
<dbReference type="EMBL" id="JBHSXI010000023">
    <property type="protein sequence ID" value="MFC6890345.1"/>
    <property type="molecule type" value="Genomic_DNA"/>
</dbReference>
<accession>A0ABD5ULF4</accession>